<gene>
    <name evidence="1" type="ORF">K490DRAFT_7924</name>
</gene>
<dbReference type="PANTHER" id="PTHR42040">
    <property type="entry name" value="INNER KINETOCHORE SUBUNIT FTA4"/>
    <property type="match status" value="1"/>
</dbReference>
<evidence type="ECO:0000313" key="2">
    <source>
        <dbReference type="Proteomes" id="UP000799776"/>
    </source>
</evidence>
<sequence>MASNSNTVIALKTNFLRTQIRTLSQPLEPKQPGPGELPESKVKDAVKEVNRRMRRHNRIVYPSVAIRHVAEQIDNLYWQAGAPEIYLETSGAVDDGVVKTNDDISLDENIAKLPESWQAEDDIEAEADAESYVEKYQRLQELSARRAALAEKIARYRHLQHLLKPLKEPNQTVQPNLVTRDAALGSELTKMRTLGLRVAARVG</sequence>
<dbReference type="AlphaFoldDB" id="A0A9P4LW16"/>
<dbReference type="GO" id="GO:0031511">
    <property type="term" value="C:Mis6-Sim4 complex"/>
    <property type="evidence" value="ECO:0007669"/>
    <property type="project" value="InterPro"/>
</dbReference>
<proteinExistence type="predicted"/>
<dbReference type="Proteomes" id="UP000799776">
    <property type="component" value="Unassembled WGS sequence"/>
</dbReference>
<reference evidence="1" key="1">
    <citation type="journal article" date="2020" name="Stud. Mycol.">
        <title>101 Dothideomycetes genomes: a test case for predicting lifestyles and emergence of pathogens.</title>
        <authorList>
            <person name="Haridas S."/>
            <person name="Albert R."/>
            <person name="Binder M."/>
            <person name="Bloem J."/>
            <person name="Labutti K."/>
            <person name="Salamov A."/>
            <person name="Andreopoulos B."/>
            <person name="Baker S."/>
            <person name="Barry K."/>
            <person name="Bills G."/>
            <person name="Bluhm B."/>
            <person name="Cannon C."/>
            <person name="Castanera R."/>
            <person name="Culley D."/>
            <person name="Daum C."/>
            <person name="Ezra D."/>
            <person name="Gonzalez J."/>
            <person name="Henrissat B."/>
            <person name="Kuo A."/>
            <person name="Liang C."/>
            <person name="Lipzen A."/>
            <person name="Lutzoni F."/>
            <person name="Magnuson J."/>
            <person name="Mondo S."/>
            <person name="Nolan M."/>
            <person name="Ohm R."/>
            <person name="Pangilinan J."/>
            <person name="Park H.-J."/>
            <person name="Ramirez L."/>
            <person name="Alfaro M."/>
            <person name="Sun H."/>
            <person name="Tritt A."/>
            <person name="Yoshinaga Y."/>
            <person name="Zwiers L.-H."/>
            <person name="Turgeon B."/>
            <person name="Goodwin S."/>
            <person name="Spatafora J."/>
            <person name="Crous P."/>
            <person name="Grigoriev I."/>
        </authorList>
    </citation>
    <scope>NUCLEOTIDE SEQUENCE</scope>
    <source>
        <strain evidence="1">CBS 121410</strain>
    </source>
</reference>
<dbReference type="InterPro" id="IPR025207">
    <property type="entry name" value="Sim4_Fta4"/>
</dbReference>
<dbReference type="PANTHER" id="PTHR42040:SF1">
    <property type="entry name" value="INNER KINETOCHORE SUBUNIT FTA4"/>
    <property type="match status" value="1"/>
</dbReference>
<dbReference type="EMBL" id="ML978739">
    <property type="protein sequence ID" value="KAF2084631.1"/>
    <property type="molecule type" value="Genomic_DNA"/>
</dbReference>
<name>A0A9P4LW16_9PEZI</name>
<comment type="caution">
    <text evidence="1">The sequence shown here is derived from an EMBL/GenBank/DDBJ whole genome shotgun (WGS) entry which is preliminary data.</text>
</comment>
<dbReference type="OrthoDB" id="21214at2759"/>
<evidence type="ECO:0000313" key="1">
    <source>
        <dbReference type="EMBL" id="KAF2084631.1"/>
    </source>
</evidence>
<dbReference type="Pfam" id="PF13093">
    <property type="entry name" value="FTA4"/>
    <property type="match status" value="1"/>
</dbReference>
<feature type="non-terminal residue" evidence="1">
    <location>
        <position position="203"/>
    </location>
</feature>
<protein>
    <recommendedName>
        <fullName evidence="3">Kinetochore protein fta4</fullName>
    </recommendedName>
</protein>
<keyword evidence="2" id="KW-1185">Reference proteome</keyword>
<organism evidence="1 2">
    <name type="scientific">Saccharata proteae CBS 121410</name>
    <dbReference type="NCBI Taxonomy" id="1314787"/>
    <lineage>
        <taxon>Eukaryota</taxon>
        <taxon>Fungi</taxon>
        <taxon>Dikarya</taxon>
        <taxon>Ascomycota</taxon>
        <taxon>Pezizomycotina</taxon>
        <taxon>Dothideomycetes</taxon>
        <taxon>Dothideomycetes incertae sedis</taxon>
        <taxon>Botryosphaeriales</taxon>
        <taxon>Saccharataceae</taxon>
        <taxon>Saccharata</taxon>
    </lineage>
</organism>
<accession>A0A9P4LW16</accession>
<evidence type="ECO:0008006" key="3">
    <source>
        <dbReference type="Google" id="ProtNLM"/>
    </source>
</evidence>